<evidence type="ECO:0000313" key="5">
    <source>
        <dbReference type="Proteomes" id="UP000234789"/>
    </source>
</evidence>
<evidence type="ECO:0000256" key="1">
    <source>
        <dbReference type="SAM" id="MobiDB-lite"/>
    </source>
</evidence>
<proteinExistence type="predicted"/>
<feature type="domain" description="PucR C-terminal helix-turn-helix" evidence="3">
    <location>
        <begin position="464"/>
        <end position="521"/>
    </location>
</feature>
<feature type="region of interest" description="Disordered" evidence="1">
    <location>
        <begin position="531"/>
        <end position="564"/>
    </location>
</feature>
<dbReference type="InterPro" id="IPR025736">
    <property type="entry name" value="PucR_C-HTH_dom"/>
</dbReference>
<dbReference type="RefSeq" id="WP_084136958.1">
    <property type="nucleotide sequence ID" value="NZ_BIMM01000047.1"/>
</dbReference>
<dbReference type="AlphaFoldDB" id="A0A2N5NAW7"/>
<sequence>MHMTVEEAMSVFPLSEGRLVAGAAGKGRIVKSVNVMDAPDIWDWIKEGEMLLTTGYLIKDDPEGGAGLLRQLERRGSSGLGIKPGRFWPQIPAELIAAADELGFPLIELPYAYTFSDQMNGLYRAEMQRSTTALQAALDKQKQLMRFAMQSDPIRHLLDEIAGVVGYPLAVVDRSGEMIYNSSRVEAAALLQGWPWTAGRHPWTKGDGWHCCRIPLETEGGAGQDVQGFACFVTEEPFFTTLEESLFHQAAQLIAYQLEARHAAAGSAARSYEALVRSYLEGGIAASELAAHGGTAESAAISGAYVPVLTDAGSAPDEAAWEARLERTRLEYARHPQLGRCGALHVRLEEGLLSLFPEPAAGEQLEAQLAACAASLRKESGGAARVVVGSRRIGEAALAGAWTELKEALRMARRWGVSEAVVPARRMELAALFEDVPASRIAAYCDRVLEGLLRKEPEYSQEMLRTLEVYLEQDGQLAETAKKLYIHRNTASYRLERISDLLGVDLKKTDDLLRLKLAFRLRGFGALPASAVPSKAARAEAETAAGDHPAGHASGRAPGRRKAT</sequence>
<dbReference type="Pfam" id="PF13556">
    <property type="entry name" value="HTH_30"/>
    <property type="match status" value="1"/>
</dbReference>
<comment type="caution">
    <text evidence="4">The sequence shown here is derived from an EMBL/GenBank/DDBJ whole genome shotgun (WGS) entry which is preliminary data.</text>
</comment>
<gene>
    <name evidence="4" type="ORF">B8V81_1697</name>
</gene>
<dbReference type="InterPro" id="IPR042070">
    <property type="entry name" value="PucR_C-HTH_sf"/>
</dbReference>
<feature type="domain" description="Purine catabolism PurC-like" evidence="2">
    <location>
        <begin position="16"/>
        <end position="119"/>
    </location>
</feature>
<name>A0A2N5NAW7_9BACL</name>
<dbReference type="Gene3D" id="1.10.10.2840">
    <property type="entry name" value="PucR C-terminal helix-turn-helix domain"/>
    <property type="match status" value="1"/>
</dbReference>
<organism evidence="4 5">
    <name type="scientific">Paenibacillus pasadenensis</name>
    <dbReference type="NCBI Taxonomy" id="217090"/>
    <lineage>
        <taxon>Bacteria</taxon>
        <taxon>Bacillati</taxon>
        <taxon>Bacillota</taxon>
        <taxon>Bacilli</taxon>
        <taxon>Bacillales</taxon>
        <taxon>Paenibacillaceae</taxon>
        <taxon>Paenibacillus</taxon>
    </lineage>
</organism>
<dbReference type="Proteomes" id="UP000234789">
    <property type="component" value="Unassembled WGS sequence"/>
</dbReference>
<evidence type="ECO:0000259" key="2">
    <source>
        <dbReference type="Pfam" id="PF07905"/>
    </source>
</evidence>
<reference evidence="4 5" key="1">
    <citation type="submission" date="2017-05" db="EMBL/GenBank/DDBJ databases">
        <title>Functional genome analysis of Paenibacillus pasadenensis strain R16: insights on endophytic life style and antifungal activity.</title>
        <authorList>
            <person name="Passera A."/>
            <person name="Marcolungo L."/>
            <person name="Casati P."/>
            <person name="Brasca M."/>
            <person name="Quaglino F."/>
            <person name="Delledonne M."/>
        </authorList>
    </citation>
    <scope>NUCLEOTIDE SEQUENCE [LARGE SCALE GENOMIC DNA]</scope>
    <source>
        <strain evidence="4 5">R16</strain>
    </source>
</reference>
<dbReference type="EMBL" id="NFEZ01000003">
    <property type="protein sequence ID" value="PLT47473.1"/>
    <property type="molecule type" value="Genomic_DNA"/>
</dbReference>
<evidence type="ECO:0000313" key="4">
    <source>
        <dbReference type="EMBL" id="PLT47473.1"/>
    </source>
</evidence>
<protein>
    <submittedName>
        <fullName evidence="4">Transcriptional regulatory protein</fullName>
    </submittedName>
</protein>
<dbReference type="OrthoDB" id="142218at2"/>
<keyword evidence="5" id="KW-1185">Reference proteome</keyword>
<dbReference type="PANTHER" id="PTHR33744">
    <property type="entry name" value="CARBOHYDRATE DIACID REGULATOR"/>
    <property type="match status" value="1"/>
</dbReference>
<dbReference type="InterPro" id="IPR012914">
    <property type="entry name" value="PucR_dom"/>
</dbReference>
<accession>A0A2N5NAW7</accession>
<dbReference type="InterPro" id="IPR051448">
    <property type="entry name" value="CdaR-like_regulators"/>
</dbReference>
<evidence type="ECO:0000259" key="3">
    <source>
        <dbReference type="Pfam" id="PF13556"/>
    </source>
</evidence>
<dbReference type="Pfam" id="PF07905">
    <property type="entry name" value="PucR"/>
    <property type="match status" value="1"/>
</dbReference>